<reference evidence="2" key="2">
    <citation type="submission" date="2021-04" db="EMBL/GenBank/DDBJ databases">
        <authorList>
            <person name="Gilroy R."/>
        </authorList>
    </citation>
    <scope>NUCLEOTIDE SEQUENCE</scope>
    <source>
        <strain evidence="2">CHK183-5548</strain>
    </source>
</reference>
<dbReference type="Proteomes" id="UP000823883">
    <property type="component" value="Unassembled WGS sequence"/>
</dbReference>
<dbReference type="AlphaFoldDB" id="A0A9D2T6X3"/>
<reference evidence="2" key="1">
    <citation type="journal article" date="2021" name="PeerJ">
        <title>Extensive microbial diversity within the chicken gut microbiome revealed by metagenomics and culture.</title>
        <authorList>
            <person name="Gilroy R."/>
            <person name="Ravi A."/>
            <person name="Getino M."/>
            <person name="Pursley I."/>
            <person name="Horton D.L."/>
            <person name="Alikhan N.F."/>
            <person name="Baker D."/>
            <person name="Gharbi K."/>
            <person name="Hall N."/>
            <person name="Watson M."/>
            <person name="Adriaenssens E.M."/>
            <person name="Foster-Nyarko E."/>
            <person name="Jarju S."/>
            <person name="Secka A."/>
            <person name="Antonio M."/>
            <person name="Oren A."/>
            <person name="Chaudhuri R.R."/>
            <person name="La Ragione R."/>
            <person name="Hildebrand F."/>
            <person name="Pallen M.J."/>
        </authorList>
    </citation>
    <scope>NUCLEOTIDE SEQUENCE</scope>
    <source>
        <strain evidence="2">CHK183-5548</strain>
    </source>
</reference>
<proteinExistence type="predicted"/>
<keyword evidence="1" id="KW-0472">Membrane</keyword>
<organism evidence="2 3">
    <name type="scientific">Candidatus Lachnoclostridium pullistercoris</name>
    <dbReference type="NCBI Taxonomy" id="2838632"/>
    <lineage>
        <taxon>Bacteria</taxon>
        <taxon>Bacillati</taxon>
        <taxon>Bacillota</taxon>
        <taxon>Clostridia</taxon>
        <taxon>Lachnospirales</taxon>
        <taxon>Lachnospiraceae</taxon>
    </lineage>
</organism>
<comment type="caution">
    <text evidence="2">The sequence shown here is derived from an EMBL/GenBank/DDBJ whole genome shotgun (WGS) entry which is preliminary data.</text>
</comment>
<dbReference type="EMBL" id="DWWL01000041">
    <property type="protein sequence ID" value="HJC47626.1"/>
    <property type="molecule type" value="Genomic_DNA"/>
</dbReference>
<protein>
    <submittedName>
        <fullName evidence="2">Uncharacterized protein</fullName>
    </submittedName>
</protein>
<accession>A0A9D2T6X3</accession>
<gene>
    <name evidence="2" type="ORF">IAA04_06205</name>
</gene>
<keyword evidence="1" id="KW-1133">Transmembrane helix</keyword>
<keyword evidence="1" id="KW-0812">Transmembrane</keyword>
<evidence type="ECO:0000313" key="2">
    <source>
        <dbReference type="EMBL" id="HJC47626.1"/>
    </source>
</evidence>
<evidence type="ECO:0000313" key="3">
    <source>
        <dbReference type="Proteomes" id="UP000823883"/>
    </source>
</evidence>
<name>A0A9D2T6X3_9FIRM</name>
<sequence length="70" mass="7959">MNRLLLAFLKSAVITAGFDAVCFLYGAVSGSRYEIPLPIEVILFLVLFVTNYGEYLLDDRNRRDDQAENQ</sequence>
<feature type="transmembrane region" description="Helical" evidence="1">
    <location>
        <begin position="35"/>
        <end position="53"/>
    </location>
</feature>
<evidence type="ECO:0000256" key="1">
    <source>
        <dbReference type="SAM" id="Phobius"/>
    </source>
</evidence>